<comment type="caution">
    <text evidence="1">The sequence shown here is derived from an EMBL/GenBank/DDBJ whole genome shotgun (WGS) entry which is preliminary data.</text>
</comment>
<sequence length="362" mass="41559">MSASPFSFWIPPEIVHEIATWCSKDSLTALARTCVTFSAGAEKQLYEDVGVVTVECLDTLLANPRKRDLVRQLTLIYRNDNNALGRKASIVLACLCDTLVDLKSLRILRLFDRSVHRPRDYHDKMGVRSLVKRLGEVLYKAKFHRLHTVHCDKWFLAWNVCRFIKSQPGLKVFSTNELLKMELSELHEMEKMQAGSVPAVFAEESYRENRARISIFPGLYAPTRVQATLKALESHWRHWEEKIETFTIYVAGPTQVDVDTSIRDSCAIIRNRMNVKLLYILFDRPYDIPVKEVADAIRTLPELSSLSFLKYTLDDKPEQIWHTQDSDEDVRLAKLGAWTDACPSLDRVTFGTIERNVEVGVL</sequence>
<gene>
    <name evidence="1" type="ORF">D9613_006751</name>
</gene>
<organism evidence="1 2">
    <name type="scientific">Agrocybe pediades</name>
    <dbReference type="NCBI Taxonomy" id="84607"/>
    <lineage>
        <taxon>Eukaryota</taxon>
        <taxon>Fungi</taxon>
        <taxon>Dikarya</taxon>
        <taxon>Basidiomycota</taxon>
        <taxon>Agaricomycotina</taxon>
        <taxon>Agaricomycetes</taxon>
        <taxon>Agaricomycetidae</taxon>
        <taxon>Agaricales</taxon>
        <taxon>Agaricineae</taxon>
        <taxon>Strophariaceae</taxon>
        <taxon>Agrocybe</taxon>
    </lineage>
</organism>
<name>A0A8H4QIE0_9AGAR</name>
<protein>
    <submittedName>
        <fullName evidence="1">Uncharacterized protein</fullName>
    </submittedName>
</protein>
<evidence type="ECO:0000313" key="1">
    <source>
        <dbReference type="EMBL" id="KAF4610942.1"/>
    </source>
</evidence>
<reference evidence="1 2" key="1">
    <citation type="submission" date="2019-12" db="EMBL/GenBank/DDBJ databases">
        <authorList>
            <person name="Floudas D."/>
            <person name="Bentzer J."/>
            <person name="Ahren D."/>
            <person name="Johansson T."/>
            <person name="Persson P."/>
            <person name="Tunlid A."/>
        </authorList>
    </citation>
    <scope>NUCLEOTIDE SEQUENCE [LARGE SCALE GENOMIC DNA]</scope>
    <source>
        <strain evidence="1 2">CBS 102.39</strain>
    </source>
</reference>
<keyword evidence="2" id="KW-1185">Reference proteome</keyword>
<dbReference type="EMBL" id="JAACJL010000058">
    <property type="protein sequence ID" value="KAF4610942.1"/>
    <property type="molecule type" value="Genomic_DNA"/>
</dbReference>
<accession>A0A8H4QIE0</accession>
<dbReference type="AlphaFoldDB" id="A0A8H4QIE0"/>
<dbReference type="Proteomes" id="UP000521872">
    <property type="component" value="Unassembled WGS sequence"/>
</dbReference>
<proteinExistence type="predicted"/>
<evidence type="ECO:0000313" key="2">
    <source>
        <dbReference type="Proteomes" id="UP000521872"/>
    </source>
</evidence>